<dbReference type="GO" id="GO:0006520">
    <property type="term" value="P:amino acid metabolic process"/>
    <property type="evidence" value="ECO:0007669"/>
    <property type="project" value="UniProtKB-ARBA"/>
</dbReference>
<dbReference type="AlphaFoldDB" id="A0A4T0VMR8"/>
<dbReference type="GO" id="GO:0046394">
    <property type="term" value="P:carboxylic acid biosynthetic process"/>
    <property type="evidence" value="ECO:0007669"/>
    <property type="project" value="UniProtKB-ARBA"/>
</dbReference>
<protein>
    <recommendedName>
        <fullName evidence="1">DUF2241 domain-containing protein</fullName>
    </recommendedName>
</protein>
<dbReference type="EMBL" id="MWPZ01000007">
    <property type="protein sequence ID" value="TIC93690.1"/>
    <property type="molecule type" value="Genomic_DNA"/>
</dbReference>
<evidence type="ECO:0000259" key="1">
    <source>
        <dbReference type="Pfam" id="PF10000"/>
    </source>
</evidence>
<dbReference type="PANTHER" id="PTHR39199">
    <property type="entry name" value="BLR5128 PROTEIN"/>
    <property type="match status" value="1"/>
</dbReference>
<dbReference type="Proteomes" id="UP000305883">
    <property type="component" value="Unassembled WGS sequence"/>
</dbReference>
<dbReference type="InterPro" id="IPR045865">
    <property type="entry name" value="ACT-like_dom_sf"/>
</dbReference>
<dbReference type="Pfam" id="PF10000">
    <property type="entry name" value="ACT_3"/>
    <property type="match status" value="1"/>
</dbReference>
<name>A0A4T0VMR8_9PEZI</name>
<gene>
    <name evidence="2" type="ORF">CH35J_009697</name>
</gene>
<evidence type="ECO:0000313" key="2">
    <source>
        <dbReference type="EMBL" id="TIC93690.1"/>
    </source>
</evidence>
<evidence type="ECO:0000313" key="3">
    <source>
        <dbReference type="Proteomes" id="UP000305883"/>
    </source>
</evidence>
<organism evidence="2 3">
    <name type="scientific">Colletotrichum higginsianum</name>
    <dbReference type="NCBI Taxonomy" id="80884"/>
    <lineage>
        <taxon>Eukaryota</taxon>
        <taxon>Fungi</taxon>
        <taxon>Dikarya</taxon>
        <taxon>Ascomycota</taxon>
        <taxon>Pezizomycotina</taxon>
        <taxon>Sordariomycetes</taxon>
        <taxon>Hypocreomycetidae</taxon>
        <taxon>Glomerellales</taxon>
        <taxon>Glomerellaceae</taxon>
        <taxon>Colletotrichum</taxon>
        <taxon>Colletotrichum destructivum species complex</taxon>
    </lineage>
</organism>
<dbReference type="PANTHER" id="PTHR39199:SF1">
    <property type="entry name" value="BLR5128 PROTEIN"/>
    <property type="match status" value="1"/>
</dbReference>
<dbReference type="InterPro" id="IPR018717">
    <property type="entry name" value="DUF2241"/>
</dbReference>
<reference evidence="2 3" key="1">
    <citation type="journal article" date="2019" name="Genome Biol. Evol.">
        <title>Genomic Plasticity Mediated by Transposable Elements in the Plant Pathogenic Fungus Colletotrichum higginsianum.</title>
        <authorList>
            <person name="Tsushima A."/>
            <person name="Gan P."/>
            <person name="Kumakura N."/>
            <person name="Narusaka M."/>
            <person name="Takano Y."/>
            <person name="Narusaka Y."/>
            <person name="Shirasu K."/>
        </authorList>
    </citation>
    <scope>NUCLEOTIDE SEQUENCE [LARGE SCALE GENOMIC DNA]</scope>
    <source>
        <strain evidence="2 3">MAFF305635-RFP</strain>
    </source>
</reference>
<feature type="domain" description="DUF2241" evidence="1">
    <location>
        <begin position="5"/>
        <end position="74"/>
    </location>
</feature>
<accession>A0A4T0VMR8</accession>
<dbReference type="SUPFAM" id="SSF55021">
    <property type="entry name" value="ACT-like"/>
    <property type="match status" value="2"/>
</dbReference>
<sequence>MAAPTGETSLQTLLSTLTTVLHPDTYVFVTLAPGAELPPLADVQLLFRESEGTTLVTTLQTAETRGWAYAFPSRMITLDVHSSLEAVGFMAVVATRLAAKGMGVNPVSGYFHDHLFVPEGREAEAVEELRRLASDSAGRRAA</sequence>
<dbReference type="Gene3D" id="3.30.2130.10">
    <property type="entry name" value="VC0802-like"/>
    <property type="match status" value="1"/>
</dbReference>
<comment type="caution">
    <text evidence="2">The sequence shown here is derived from an EMBL/GenBank/DDBJ whole genome shotgun (WGS) entry which is preliminary data.</text>
</comment>
<dbReference type="OrthoDB" id="10064407at2759"/>
<proteinExistence type="predicted"/>